<dbReference type="Gene3D" id="1.10.287.110">
    <property type="entry name" value="DnaJ domain"/>
    <property type="match status" value="1"/>
</dbReference>
<keyword evidence="1" id="KW-1133">Transmembrane helix</keyword>
<dbReference type="SUPFAM" id="SSF46565">
    <property type="entry name" value="Chaperone J-domain"/>
    <property type="match status" value="1"/>
</dbReference>
<dbReference type="Proteomes" id="UP000008237">
    <property type="component" value="Unassembled WGS sequence"/>
</dbReference>
<gene>
    <name evidence="3" type="ORF">EAI_14338</name>
</gene>
<dbReference type="PROSITE" id="PS50076">
    <property type="entry name" value="DNAJ_2"/>
    <property type="match status" value="1"/>
</dbReference>
<dbReference type="PANTHER" id="PTHR44873">
    <property type="entry name" value="DNAJ HOMOLOG SUBFAMILY C MEMBER 30, MITOCHONDRIAL"/>
    <property type="match status" value="1"/>
</dbReference>
<keyword evidence="4" id="KW-1185">Reference proteome</keyword>
<dbReference type="OrthoDB" id="376357at2759"/>
<dbReference type="InterPro" id="IPR053025">
    <property type="entry name" value="Mito_ATP_Synthase-Asso"/>
</dbReference>
<keyword evidence="1" id="KW-0812">Transmembrane</keyword>
<evidence type="ECO:0000313" key="3">
    <source>
        <dbReference type="EMBL" id="EFN81710.1"/>
    </source>
</evidence>
<protein>
    <submittedName>
        <fullName evidence="3">Chaperone protein dnaJ</fullName>
    </submittedName>
</protein>
<organism evidence="4">
    <name type="scientific">Harpegnathos saltator</name>
    <name type="common">Jerdon's jumping ant</name>
    <dbReference type="NCBI Taxonomy" id="610380"/>
    <lineage>
        <taxon>Eukaryota</taxon>
        <taxon>Metazoa</taxon>
        <taxon>Ecdysozoa</taxon>
        <taxon>Arthropoda</taxon>
        <taxon>Hexapoda</taxon>
        <taxon>Insecta</taxon>
        <taxon>Pterygota</taxon>
        <taxon>Neoptera</taxon>
        <taxon>Endopterygota</taxon>
        <taxon>Hymenoptera</taxon>
        <taxon>Apocrita</taxon>
        <taxon>Aculeata</taxon>
        <taxon>Formicoidea</taxon>
        <taxon>Formicidae</taxon>
        <taxon>Ponerinae</taxon>
        <taxon>Ponerini</taxon>
        <taxon>Harpegnathos</taxon>
    </lineage>
</organism>
<dbReference type="InterPro" id="IPR036869">
    <property type="entry name" value="J_dom_sf"/>
</dbReference>
<dbReference type="FunCoup" id="E2BRL8">
    <property type="interactions" value="647"/>
</dbReference>
<dbReference type="STRING" id="610380.E2BRL8"/>
<dbReference type="EMBL" id="GL449965">
    <property type="protein sequence ID" value="EFN81710.1"/>
    <property type="molecule type" value="Genomic_DNA"/>
</dbReference>
<dbReference type="InterPro" id="IPR018253">
    <property type="entry name" value="DnaJ_domain_CS"/>
</dbReference>
<sequence length="160" mass="19624">KNYYDILKITSHATQNEIKTAYYKLSLQYHPDKNKSDYAKQKFQDISDAYEILGNHEQRKNYDRHISIHQQPVANVKEPQHREQVYTRPTKIYDFDAWTQAHYSRQFKIDRMRRDNIQRHKKTQALIHTRTEYSYFIEYILYFSFLMLMMISYNKDKDVP</sequence>
<proteinExistence type="predicted"/>
<feature type="domain" description="J" evidence="2">
    <location>
        <begin position="2"/>
        <end position="66"/>
    </location>
</feature>
<dbReference type="Pfam" id="PF00226">
    <property type="entry name" value="DnaJ"/>
    <property type="match status" value="1"/>
</dbReference>
<name>E2BRL8_HARSA</name>
<keyword evidence="1" id="KW-0472">Membrane</keyword>
<dbReference type="InterPro" id="IPR001623">
    <property type="entry name" value="DnaJ_domain"/>
</dbReference>
<dbReference type="OMA" id="GIYLERM"/>
<feature type="non-terminal residue" evidence="3">
    <location>
        <position position="1"/>
    </location>
</feature>
<feature type="transmembrane region" description="Helical" evidence="1">
    <location>
        <begin position="133"/>
        <end position="153"/>
    </location>
</feature>
<evidence type="ECO:0000259" key="2">
    <source>
        <dbReference type="PROSITE" id="PS50076"/>
    </source>
</evidence>
<feature type="non-terminal residue" evidence="3">
    <location>
        <position position="160"/>
    </location>
</feature>
<accession>E2BRL8</accession>
<dbReference type="InParanoid" id="E2BRL8"/>
<reference evidence="3 4" key="1">
    <citation type="journal article" date="2010" name="Science">
        <title>Genomic comparison of the ants Camponotus floridanus and Harpegnathos saltator.</title>
        <authorList>
            <person name="Bonasio R."/>
            <person name="Zhang G."/>
            <person name="Ye C."/>
            <person name="Mutti N.S."/>
            <person name="Fang X."/>
            <person name="Qin N."/>
            <person name="Donahue G."/>
            <person name="Yang P."/>
            <person name="Li Q."/>
            <person name="Li C."/>
            <person name="Zhang P."/>
            <person name="Huang Z."/>
            <person name="Berger S.L."/>
            <person name="Reinberg D."/>
            <person name="Wang J."/>
            <person name="Liebig J."/>
        </authorList>
    </citation>
    <scope>NUCLEOTIDE SEQUENCE [LARGE SCALE GENOMIC DNA]</scope>
    <source>
        <strain evidence="3 4">R22 G/1</strain>
    </source>
</reference>
<dbReference type="PANTHER" id="PTHR44873:SF1">
    <property type="entry name" value="DNAJ HOMOLOG SUBFAMILY C MEMBER 30, MITOCHONDRIAL"/>
    <property type="match status" value="1"/>
</dbReference>
<dbReference type="PRINTS" id="PR00625">
    <property type="entry name" value="JDOMAIN"/>
</dbReference>
<dbReference type="SMART" id="SM00271">
    <property type="entry name" value="DnaJ"/>
    <property type="match status" value="1"/>
</dbReference>
<evidence type="ECO:0000313" key="4">
    <source>
        <dbReference type="Proteomes" id="UP000008237"/>
    </source>
</evidence>
<dbReference type="PROSITE" id="PS00636">
    <property type="entry name" value="DNAJ_1"/>
    <property type="match status" value="1"/>
</dbReference>
<dbReference type="AlphaFoldDB" id="E2BRL8"/>
<evidence type="ECO:0000256" key="1">
    <source>
        <dbReference type="SAM" id="Phobius"/>
    </source>
</evidence>
<dbReference type="CDD" id="cd06257">
    <property type="entry name" value="DnaJ"/>
    <property type="match status" value="1"/>
</dbReference>